<gene>
    <name evidence="4" type="ORF">LX03_09595</name>
</gene>
<accession>A0A099YA19</accession>
<comment type="similarity">
    <text evidence="1">Belongs to the SMC family. SbcC subfamily.</text>
</comment>
<dbReference type="SUPFAM" id="SSF52540">
    <property type="entry name" value="P-loop containing nucleoside triphosphate hydrolases"/>
    <property type="match status" value="1"/>
</dbReference>
<evidence type="ECO:0000313" key="5">
    <source>
        <dbReference type="Proteomes" id="UP000030001"/>
    </source>
</evidence>
<evidence type="ECO:0000256" key="3">
    <source>
        <dbReference type="ARBA" id="ARBA00013368"/>
    </source>
</evidence>
<comment type="subunit">
    <text evidence="2">Heterodimer of SbcC and SbcD.</text>
</comment>
<proteinExistence type="inferred from homology"/>
<dbReference type="AlphaFoldDB" id="A0A099YA19"/>
<dbReference type="Gene3D" id="3.40.50.300">
    <property type="entry name" value="P-loop containing nucleotide triphosphate hydrolases"/>
    <property type="match status" value="1"/>
</dbReference>
<protein>
    <recommendedName>
        <fullName evidence="3">Nuclease SbcCD subunit C</fullName>
    </recommendedName>
</protein>
<dbReference type="PANTHER" id="PTHR32114">
    <property type="entry name" value="ABC TRANSPORTER ABCH.3"/>
    <property type="match status" value="1"/>
</dbReference>
<evidence type="ECO:0000313" key="4">
    <source>
        <dbReference type="EMBL" id="KGL66267.1"/>
    </source>
</evidence>
<name>A0A099YA19_LIMMU</name>
<evidence type="ECO:0000256" key="1">
    <source>
        <dbReference type="ARBA" id="ARBA00006930"/>
    </source>
</evidence>
<dbReference type="PANTHER" id="PTHR32114:SF2">
    <property type="entry name" value="ABC TRANSPORTER ABCH.3"/>
    <property type="match status" value="1"/>
</dbReference>
<comment type="caution">
    <text evidence="4">The sequence shown here is derived from an EMBL/GenBank/DDBJ whole genome shotgun (WGS) entry which is preliminary data.</text>
</comment>
<sequence length="168" mass="18674">MRLTLERYVLRHYFKEVLNNANPRLRQLTADRYEFFLEESTGSNNKWSGLEVSVRDRDAGKDRSVHTLSGGETFAASLALALSLGEIIQQQAGGIQIDALFVDEGFGSLDQAALDNALQALQTLEGNSRMAGIISHVTELEERIPDQLKISSDKGHSHVSYQHDFAIN</sequence>
<organism evidence="4 5">
    <name type="scientific">Limosilactobacillus mucosae</name>
    <name type="common">Lactobacillus mucosae</name>
    <dbReference type="NCBI Taxonomy" id="97478"/>
    <lineage>
        <taxon>Bacteria</taxon>
        <taxon>Bacillati</taxon>
        <taxon>Bacillota</taxon>
        <taxon>Bacilli</taxon>
        <taxon>Lactobacillales</taxon>
        <taxon>Lactobacillaceae</taxon>
        <taxon>Limosilactobacillus</taxon>
    </lineage>
</organism>
<evidence type="ECO:0000256" key="2">
    <source>
        <dbReference type="ARBA" id="ARBA00011322"/>
    </source>
</evidence>
<dbReference type="Proteomes" id="UP000030001">
    <property type="component" value="Unassembled WGS sequence"/>
</dbReference>
<reference evidence="4 5" key="1">
    <citation type="submission" date="2014-09" db="EMBL/GenBank/DDBJ databases">
        <title>Lactobacillus mucosae CRL573 Genome Sequencing.</title>
        <authorList>
            <person name="Bleckwedel J."/>
            <person name="Teran L.C."/>
            <person name="Bonacina J."/>
            <person name="Saavedra L."/>
            <person name="Mozzi F.B."/>
            <person name="Raya R.R."/>
        </authorList>
    </citation>
    <scope>NUCLEOTIDE SEQUENCE [LARGE SCALE GENOMIC DNA]</scope>
    <source>
        <strain evidence="4 5">CRL573</strain>
    </source>
</reference>
<dbReference type="EMBL" id="JROC01000037">
    <property type="protein sequence ID" value="KGL66267.1"/>
    <property type="molecule type" value="Genomic_DNA"/>
</dbReference>
<dbReference type="Pfam" id="PF13558">
    <property type="entry name" value="SbcC_Walker_B"/>
    <property type="match status" value="1"/>
</dbReference>
<dbReference type="InterPro" id="IPR027417">
    <property type="entry name" value="P-loop_NTPase"/>
</dbReference>